<accession>A0A934S4R1</accession>
<dbReference type="AlphaFoldDB" id="A0A934S4R1"/>
<sequence>MKRDRQLSAILLSGLVALLLHGCGKTESNSALTTVLHREFLIGNQSYSFNLLYTSEDPSTAEGLVRFTPVAVNKDSQKIQIAAIDPPTAKGYEVAVQELGQSLGYYREGTVIFYDERKDEVFTLLVDQSFEDISNEELFNERIRAKLEELNRSQQGVPGNGG</sequence>
<reference evidence="1" key="1">
    <citation type="submission" date="2021-01" db="EMBL/GenBank/DDBJ databases">
        <title>Modified the classification status of verrucomicrobia.</title>
        <authorList>
            <person name="Feng X."/>
        </authorList>
    </citation>
    <scope>NUCLEOTIDE SEQUENCE</scope>
    <source>
        <strain evidence="1">KCTC 13126</strain>
    </source>
</reference>
<keyword evidence="2" id="KW-1185">Reference proteome</keyword>
<evidence type="ECO:0000313" key="2">
    <source>
        <dbReference type="Proteomes" id="UP000617628"/>
    </source>
</evidence>
<dbReference type="Proteomes" id="UP000617628">
    <property type="component" value="Unassembled WGS sequence"/>
</dbReference>
<evidence type="ECO:0000313" key="1">
    <source>
        <dbReference type="EMBL" id="MBK1880711.1"/>
    </source>
</evidence>
<comment type="caution">
    <text evidence="1">The sequence shown here is derived from an EMBL/GenBank/DDBJ whole genome shotgun (WGS) entry which is preliminary data.</text>
</comment>
<proteinExistence type="predicted"/>
<organism evidence="1 2">
    <name type="scientific">Pelagicoccus mobilis</name>
    <dbReference type="NCBI Taxonomy" id="415221"/>
    <lineage>
        <taxon>Bacteria</taxon>
        <taxon>Pseudomonadati</taxon>
        <taxon>Verrucomicrobiota</taxon>
        <taxon>Opitutia</taxon>
        <taxon>Puniceicoccales</taxon>
        <taxon>Pelagicoccaceae</taxon>
        <taxon>Pelagicoccus</taxon>
    </lineage>
</organism>
<protein>
    <submittedName>
        <fullName evidence="1">Uncharacterized protein</fullName>
    </submittedName>
</protein>
<dbReference type="EMBL" id="JAENIL010000124">
    <property type="protein sequence ID" value="MBK1880711.1"/>
    <property type="molecule type" value="Genomic_DNA"/>
</dbReference>
<gene>
    <name evidence="1" type="ORF">JIN87_27765</name>
</gene>
<name>A0A934S4R1_9BACT</name>